<dbReference type="EMBL" id="CAKOAT010129265">
    <property type="protein sequence ID" value="CAH8336089.1"/>
    <property type="molecule type" value="Genomic_DNA"/>
</dbReference>
<organism evidence="2 3">
    <name type="scientific">Eruca vesicaria subsp. sativa</name>
    <name type="common">Garden rocket</name>
    <name type="synonym">Eruca sativa</name>
    <dbReference type="NCBI Taxonomy" id="29727"/>
    <lineage>
        <taxon>Eukaryota</taxon>
        <taxon>Viridiplantae</taxon>
        <taxon>Streptophyta</taxon>
        <taxon>Embryophyta</taxon>
        <taxon>Tracheophyta</taxon>
        <taxon>Spermatophyta</taxon>
        <taxon>Magnoliopsida</taxon>
        <taxon>eudicotyledons</taxon>
        <taxon>Gunneridae</taxon>
        <taxon>Pentapetalae</taxon>
        <taxon>rosids</taxon>
        <taxon>malvids</taxon>
        <taxon>Brassicales</taxon>
        <taxon>Brassicaceae</taxon>
        <taxon>Brassiceae</taxon>
        <taxon>Eruca</taxon>
    </lineage>
</organism>
<protein>
    <submittedName>
        <fullName evidence="2">Uncharacterized protein</fullName>
    </submittedName>
</protein>
<proteinExistence type="predicted"/>
<dbReference type="Proteomes" id="UP001642260">
    <property type="component" value="Unassembled WGS sequence"/>
</dbReference>
<gene>
    <name evidence="2" type="ORF">ERUC_LOCUS13723</name>
</gene>
<name>A0ABC8JP16_ERUVS</name>
<sequence length="84" mass="9054">MAGKGGGKKMTKKKRGKSTGPQKSDALVVEDHVEELSEGNNSDDLCETPSKGMKGQKRKRPSTEVGVASRTRARNAVLNRNETV</sequence>
<evidence type="ECO:0000256" key="1">
    <source>
        <dbReference type="SAM" id="MobiDB-lite"/>
    </source>
</evidence>
<accession>A0ABC8JP16</accession>
<feature type="compositionally biased region" description="Basic residues" evidence="1">
    <location>
        <begin position="1"/>
        <end position="17"/>
    </location>
</feature>
<feature type="region of interest" description="Disordered" evidence="1">
    <location>
        <begin position="1"/>
        <end position="84"/>
    </location>
</feature>
<evidence type="ECO:0000313" key="3">
    <source>
        <dbReference type="Proteomes" id="UP001642260"/>
    </source>
</evidence>
<comment type="caution">
    <text evidence="2">The sequence shown here is derived from an EMBL/GenBank/DDBJ whole genome shotgun (WGS) entry which is preliminary data.</text>
</comment>
<reference evidence="2 3" key="1">
    <citation type="submission" date="2022-03" db="EMBL/GenBank/DDBJ databases">
        <authorList>
            <person name="Macdonald S."/>
            <person name="Ahmed S."/>
            <person name="Newling K."/>
        </authorList>
    </citation>
    <scope>NUCLEOTIDE SEQUENCE [LARGE SCALE GENOMIC DNA]</scope>
</reference>
<evidence type="ECO:0000313" key="2">
    <source>
        <dbReference type="EMBL" id="CAH8336089.1"/>
    </source>
</evidence>
<dbReference type="AlphaFoldDB" id="A0ABC8JP16"/>
<keyword evidence="3" id="KW-1185">Reference proteome</keyword>